<organism evidence="2 3">
    <name type="scientific">Mycena belliarum</name>
    <dbReference type="NCBI Taxonomy" id="1033014"/>
    <lineage>
        <taxon>Eukaryota</taxon>
        <taxon>Fungi</taxon>
        <taxon>Dikarya</taxon>
        <taxon>Basidiomycota</taxon>
        <taxon>Agaricomycotina</taxon>
        <taxon>Agaricomycetes</taxon>
        <taxon>Agaricomycetidae</taxon>
        <taxon>Agaricales</taxon>
        <taxon>Marasmiineae</taxon>
        <taxon>Mycenaceae</taxon>
        <taxon>Mycena</taxon>
    </lineage>
</organism>
<dbReference type="EMBL" id="JARJCN010000005">
    <property type="protein sequence ID" value="KAJ7100857.1"/>
    <property type="molecule type" value="Genomic_DNA"/>
</dbReference>
<protein>
    <submittedName>
        <fullName evidence="2">Uncharacterized protein</fullName>
    </submittedName>
</protein>
<dbReference type="AlphaFoldDB" id="A0AAD6UEK7"/>
<sequence>MCPFCGNVRHAPIQLDSRPLSELHLTEAEYTEYKSHSVSDTTYKSLVRKDSPKLRVVGYSDDTQAFLRQFDPQEESYIEVPWSDMDSVKWIAQRIEDIIRVSLHHWYLATADGVVFRTFGELVMSSAAFRVQDQVVLTLLMPTDLAEYADSHLKQHGWKQTAPGTPSAAGTDLAKCVAKFHLIDPKPSDAWGAYLAQRDAADTRLVGDLGAYAGEDRPHIYDKIENALEDAFADTDLDDEAEAVLHDCVVPLLADLADDGWGNVADAEVLSRIYSPTNPAAVDVYLAYHYRTRYASVEFSCNVYYRVHAAIRGAALAVARPRGPRQMNGFRPLFEMGLADVPPGKRWRAVDERSFGVSVAQAGALHRVLFGDAGVGAQIAVRETLVLLLASVGIAFSAEEDRYTMGAVRWEGLDGSARWLGRNLRRVAAAAGELVKADGEDSNKEDDEGDDDSEDEWEDEDDEDEDEAEDEDGDEDDEHDDDEEDRWAGPDCRYQ</sequence>
<reference evidence="2" key="1">
    <citation type="submission" date="2023-03" db="EMBL/GenBank/DDBJ databases">
        <title>Massive genome expansion in bonnet fungi (Mycena s.s.) driven by repeated elements and novel gene families across ecological guilds.</title>
        <authorList>
            <consortium name="Lawrence Berkeley National Laboratory"/>
            <person name="Harder C.B."/>
            <person name="Miyauchi S."/>
            <person name="Viragh M."/>
            <person name="Kuo A."/>
            <person name="Thoen E."/>
            <person name="Andreopoulos B."/>
            <person name="Lu D."/>
            <person name="Skrede I."/>
            <person name="Drula E."/>
            <person name="Henrissat B."/>
            <person name="Morin E."/>
            <person name="Kohler A."/>
            <person name="Barry K."/>
            <person name="LaButti K."/>
            <person name="Morin E."/>
            <person name="Salamov A."/>
            <person name="Lipzen A."/>
            <person name="Mereny Z."/>
            <person name="Hegedus B."/>
            <person name="Baldrian P."/>
            <person name="Stursova M."/>
            <person name="Weitz H."/>
            <person name="Taylor A."/>
            <person name="Grigoriev I.V."/>
            <person name="Nagy L.G."/>
            <person name="Martin F."/>
            <person name="Kauserud H."/>
        </authorList>
    </citation>
    <scope>NUCLEOTIDE SEQUENCE</scope>
    <source>
        <strain evidence="2">CBHHK173m</strain>
    </source>
</reference>
<dbReference type="InterPro" id="IPR016024">
    <property type="entry name" value="ARM-type_fold"/>
</dbReference>
<comment type="caution">
    <text evidence="2">The sequence shown here is derived from an EMBL/GenBank/DDBJ whole genome shotgun (WGS) entry which is preliminary data.</text>
</comment>
<evidence type="ECO:0000313" key="3">
    <source>
        <dbReference type="Proteomes" id="UP001222325"/>
    </source>
</evidence>
<dbReference type="Proteomes" id="UP001222325">
    <property type="component" value="Unassembled WGS sequence"/>
</dbReference>
<feature type="region of interest" description="Disordered" evidence="1">
    <location>
        <begin position="435"/>
        <end position="495"/>
    </location>
</feature>
<feature type="compositionally biased region" description="Acidic residues" evidence="1">
    <location>
        <begin position="443"/>
        <end position="485"/>
    </location>
</feature>
<proteinExistence type="predicted"/>
<gene>
    <name evidence="2" type="ORF">B0H15DRAFT_944146</name>
</gene>
<dbReference type="SUPFAM" id="SSF48371">
    <property type="entry name" value="ARM repeat"/>
    <property type="match status" value="1"/>
</dbReference>
<keyword evidence="3" id="KW-1185">Reference proteome</keyword>
<accession>A0AAD6UEK7</accession>
<evidence type="ECO:0000313" key="2">
    <source>
        <dbReference type="EMBL" id="KAJ7100857.1"/>
    </source>
</evidence>
<evidence type="ECO:0000256" key="1">
    <source>
        <dbReference type="SAM" id="MobiDB-lite"/>
    </source>
</evidence>
<name>A0AAD6UEK7_9AGAR</name>